<evidence type="ECO:0000313" key="11">
    <source>
        <dbReference type="Proteomes" id="UP001596113"/>
    </source>
</evidence>
<organism evidence="10 11">
    <name type="scientific">Cohnella soli</name>
    <dbReference type="NCBI Taxonomy" id="425005"/>
    <lineage>
        <taxon>Bacteria</taxon>
        <taxon>Bacillati</taxon>
        <taxon>Bacillota</taxon>
        <taxon>Bacilli</taxon>
        <taxon>Bacillales</taxon>
        <taxon>Paenibacillaceae</taxon>
        <taxon>Cohnella</taxon>
    </lineage>
</organism>
<keyword evidence="6" id="KW-0067">ATP-binding</keyword>
<reference evidence="11" key="1">
    <citation type="journal article" date="2019" name="Int. J. Syst. Evol. Microbiol.">
        <title>The Global Catalogue of Microorganisms (GCM) 10K type strain sequencing project: providing services to taxonomists for standard genome sequencing and annotation.</title>
        <authorList>
            <consortium name="The Broad Institute Genomics Platform"/>
            <consortium name="The Broad Institute Genome Sequencing Center for Infectious Disease"/>
            <person name="Wu L."/>
            <person name="Ma J."/>
        </authorList>
    </citation>
    <scope>NUCLEOTIDE SEQUENCE [LARGE SCALE GENOMIC DNA]</scope>
    <source>
        <strain evidence="11">CGMCC 1.18575</strain>
    </source>
</reference>
<dbReference type="EC" id="2.7.10.2" evidence="2"/>
<sequence length="211" mass="22836">MSASTNKHKLVAIANPSSRHAESYRTLRANIQFASRDRKLKVVLVTSSKPGEGKTTTAGNLAVLYAQLGKKTLLIDANLRKPDLHRYFNVANRFGLTNVLSEEAILEHAVTANVYPNLTLMTSGSPTAFPSEMLASERFAQLMATLRELYDIIIVDAPSSLGTADSQQIATMCDGSVLVVRRGASRRGEAHEAVAKLDHVHAGVIGVVLNR</sequence>
<protein>
    <recommendedName>
        <fullName evidence="2">non-specific protein-tyrosine kinase</fullName>
        <ecNumber evidence="2">2.7.10.2</ecNumber>
    </recommendedName>
</protein>
<evidence type="ECO:0000256" key="7">
    <source>
        <dbReference type="ARBA" id="ARBA00023137"/>
    </source>
</evidence>
<feature type="domain" description="AAA" evidence="9">
    <location>
        <begin position="41"/>
        <end position="170"/>
    </location>
</feature>
<evidence type="ECO:0000256" key="6">
    <source>
        <dbReference type="ARBA" id="ARBA00022840"/>
    </source>
</evidence>
<evidence type="ECO:0000313" key="10">
    <source>
        <dbReference type="EMBL" id="MFC5405020.1"/>
    </source>
</evidence>
<dbReference type="InterPro" id="IPR025669">
    <property type="entry name" value="AAA_dom"/>
</dbReference>
<proteinExistence type="inferred from homology"/>
<dbReference type="Proteomes" id="UP001596113">
    <property type="component" value="Unassembled WGS sequence"/>
</dbReference>
<dbReference type="PANTHER" id="PTHR32309">
    <property type="entry name" value="TYROSINE-PROTEIN KINASE"/>
    <property type="match status" value="1"/>
</dbReference>
<dbReference type="InterPro" id="IPR027417">
    <property type="entry name" value="P-loop_NTPase"/>
</dbReference>
<evidence type="ECO:0000256" key="5">
    <source>
        <dbReference type="ARBA" id="ARBA00022777"/>
    </source>
</evidence>
<dbReference type="CDD" id="cd05387">
    <property type="entry name" value="BY-kinase"/>
    <property type="match status" value="1"/>
</dbReference>
<comment type="catalytic activity">
    <reaction evidence="8">
        <text>L-tyrosyl-[protein] + ATP = O-phospho-L-tyrosyl-[protein] + ADP + H(+)</text>
        <dbReference type="Rhea" id="RHEA:10596"/>
        <dbReference type="Rhea" id="RHEA-COMP:10136"/>
        <dbReference type="Rhea" id="RHEA-COMP:20101"/>
        <dbReference type="ChEBI" id="CHEBI:15378"/>
        <dbReference type="ChEBI" id="CHEBI:30616"/>
        <dbReference type="ChEBI" id="CHEBI:46858"/>
        <dbReference type="ChEBI" id="CHEBI:61978"/>
        <dbReference type="ChEBI" id="CHEBI:456216"/>
        <dbReference type="EC" id="2.7.10.2"/>
    </reaction>
</comment>
<keyword evidence="5 10" id="KW-0418">Kinase</keyword>
<dbReference type="GO" id="GO:0004715">
    <property type="term" value="F:non-membrane spanning protein tyrosine kinase activity"/>
    <property type="evidence" value="ECO:0007669"/>
    <property type="project" value="UniProtKB-EC"/>
</dbReference>
<dbReference type="NCBIfam" id="TIGR01007">
    <property type="entry name" value="eps_fam"/>
    <property type="match status" value="1"/>
</dbReference>
<dbReference type="EMBL" id="JBHSMI010000028">
    <property type="protein sequence ID" value="MFC5405020.1"/>
    <property type="molecule type" value="Genomic_DNA"/>
</dbReference>
<dbReference type="SUPFAM" id="SSF52540">
    <property type="entry name" value="P-loop containing nucleoside triphosphate hydrolases"/>
    <property type="match status" value="1"/>
</dbReference>
<comment type="caution">
    <text evidence="10">The sequence shown here is derived from an EMBL/GenBank/DDBJ whole genome shotgun (WGS) entry which is preliminary data.</text>
</comment>
<gene>
    <name evidence="10" type="ORF">ACFPOF_19940</name>
</gene>
<evidence type="ECO:0000256" key="2">
    <source>
        <dbReference type="ARBA" id="ARBA00011903"/>
    </source>
</evidence>
<dbReference type="RefSeq" id="WP_378135834.1">
    <property type="nucleotide sequence ID" value="NZ_JBHSMI010000028.1"/>
</dbReference>
<accession>A0ABW0HXL2</accession>
<keyword evidence="4" id="KW-0547">Nucleotide-binding</keyword>
<dbReference type="InterPro" id="IPR005702">
    <property type="entry name" value="Wzc-like_C"/>
</dbReference>
<evidence type="ECO:0000256" key="8">
    <source>
        <dbReference type="ARBA" id="ARBA00051245"/>
    </source>
</evidence>
<dbReference type="PANTHER" id="PTHR32309:SF13">
    <property type="entry name" value="FERRIC ENTEROBACTIN TRANSPORT PROTEIN FEPE"/>
    <property type="match status" value="1"/>
</dbReference>
<keyword evidence="11" id="KW-1185">Reference proteome</keyword>
<keyword evidence="7" id="KW-0829">Tyrosine-protein kinase</keyword>
<dbReference type="InterPro" id="IPR050445">
    <property type="entry name" value="Bact_polysacc_biosynth/exp"/>
</dbReference>
<name>A0ABW0HXL2_9BACL</name>
<evidence type="ECO:0000259" key="9">
    <source>
        <dbReference type="Pfam" id="PF13614"/>
    </source>
</evidence>
<keyword evidence="3 10" id="KW-0808">Transferase</keyword>
<evidence type="ECO:0000256" key="3">
    <source>
        <dbReference type="ARBA" id="ARBA00022679"/>
    </source>
</evidence>
<dbReference type="Gene3D" id="3.40.50.300">
    <property type="entry name" value="P-loop containing nucleotide triphosphate hydrolases"/>
    <property type="match status" value="1"/>
</dbReference>
<dbReference type="Pfam" id="PF13614">
    <property type="entry name" value="AAA_31"/>
    <property type="match status" value="1"/>
</dbReference>
<comment type="similarity">
    <text evidence="1">Belongs to the CpsD/CapB family.</text>
</comment>
<evidence type="ECO:0000256" key="4">
    <source>
        <dbReference type="ARBA" id="ARBA00022741"/>
    </source>
</evidence>
<evidence type="ECO:0000256" key="1">
    <source>
        <dbReference type="ARBA" id="ARBA00007316"/>
    </source>
</evidence>